<accession>A0A3L9MG46</accession>
<feature type="chain" id="PRO_5018200141" evidence="1">
    <location>
        <begin position="19"/>
        <end position="307"/>
    </location>
</feature>
<dbReference type="OrthoDB" id="1141916at2"/>
<keyword evidence="1" id="KW-0732">Signal</keyword>
<evidence type="ECO:0000313" key="2">
    <source>
        <dbReference type="EMBL" id="RLZ11967.1"/>
    </source>
</evidence>
<evidence type="ECO:0000256" key="1">
    <source>
        <dbReference type="SAM" id="SignalP"/>
    </source>
</evidence>
<comment type="caution">
    <text evidence="2">The sequence shown here is derived from an EMBL/GenBank/DDBJ whole genome shotgun (WGS) entry which is preliminary data.</text>
</comment>
<dbReference type="RefSeq" id="WP_121933776.1">
    <property type="nucleotide sequence ID" value="NZ_RDOJ01000003.1"/>
</dbReference>
<protein>
    <submittedName>
        <fullName evidence="2">Gliding motility protein GldN</fullName>
    </submittedName>
</protein>
<dbReference type="Pfam" id="PF19841">
    <property type="entry name" value="GldN"/>
    <property type="match status" value="1"/>
</dbReference>
<keyword evidence="3" id="KW-1185">Reference proteome</keyword>
<reference evidence="2 3" key="1">
    <citation type="submission" date="2018-10" db="EMBL/GenBank/DDBJ databases">
        <authorList>
            <person name="Chen X."/>
        </authorList>
    </citation>
    <scope>NUCLEOTIDE SEQUENCE [LARGE SCALE GENOMIC DNA]</scope>
    <source>
        <strain evidence="2 3">YIM 102668</strain>
    </source>
</reference>
<dbReference type="EMBL" id="RDOJ01000003">
    <property type="protein sequence ID" value="RLZ11967.1"/>
    <property type="molecule type" value="Genomic_DNA"/>
</dbReference>
<evidence type="ECO:0000313" key="3">
    <source>
        <dbReference type="Proteomes" id="UP000275348"/>
    </source>
</evidence>
<gene>
    <name evidence="2" type="primary">gldN</name>
    <name evidence="2" type="ORF">EAH69_03320</name>
</gene>
<feature type="signal peptide" evidence="1">
    <location>
        <begin position="1"/>
        <end position="18"/>
    </location>
</feature>
<dbReference type="AlphaFoldDB" id="A0A3L9MG46"/>
<dbReference type="Proteomes" id="UP000275348">
    <property type="component" value="Unassembled WGS sequence"/>
</dbReference>
<proteinExistence type="predicted"/>
<organism evidence="2 3">
    <name type="scientific">Faecalibacter macacae</name>
    <dbReference type="NCBI Taxonomy" id="1859289"/>
    <lineage>
        <taxon>Bacteria</taxon>
        <taxon>Pseudomonadati</taxon>
        <taxon>Bacteroidota</taxon>
        <taxon>Flavobacteriia</taxon>
        <taxon>Flavobacteriales</taxon>
        <taxon>Weeksellaceae</taxon>
        <taxon>Faecalibacter</taxon>
    </lineage>
</organism>
<dbReference type="NCBIfam" id="TIGR03523">
    <property type="entry name" value="GldN"/>
    <property type="match status" value="1"/>
</dbReference>
<sequence>MKYLLVGLSFLMSTAALAQNVLNAKSPEELREQRANKLVVNEAGDSISTEVEPLSYGFIEDKDIIWSKVVWETIDLNERLNQPYSKKGDEIIQNSKSLYEVLMDGMKSGRIKEVYATDEFTQKLDYDQILSKLEFVEVDQAFLDDLAANGETPAEGEGILKHQLHNEDVRMIQVKGLWYIDRRLGELKYRLLGLALLSKDIQAQTTQARMAGIENNEMFPLFWIWYPDARKELSNFTIFNPKNSTSSITYDEVLNARRFSSIIYKAQTNVGVKSINEYIPEDAKAQLEEHNRIRNSIIQQESDMWNY</sequence>
<dbReference type="InterPro" id="IPR019847">
    <property type="entry name" value="Gliding_motility_assoc_GldN"/>
</dbReference>
<name>A0A3L9MG46_9FLAO</name>